<dbReference type="AlphaFoldDB" id="A0A0N1FAI3"/>
<evidence type="ECO:0000313" key="2">
    <source>
        <dbReference type="Proteomes" id="UP000031553"/>
    </source>
</evidence>
<evidence type="ECO:0000313" key="1">
    <source>
        <dbReference type="EMBL" id="KPH86522.1"/>
    </source>
</evidence>
<comment type="caution">
    <text evidence="1">The sequence shown here is derived from an EMBL/GenBank/DDBJ whole genome shotgun (WGS) entry which is preliminary data.</text>
</comment>
<organism evidence="1 2">
    <name type="scientific">Komagataeibacter intermedius AF2</name>
    <dbReference type="NCBI Taxonomy" id="1458464"/>
    <lineage>
        <taxon>Bacteria</taxon>
        <taxon>Pseudomonadati</taxon>
        <taxon>Pseudomonadota</taxon>
        <taxon>Alphaproteobacteria</taxon>
        <taxon>Acetobacterales</taxon>
        <taxon>Acetobacteraceae</taxon>
        <taxon>Komagataeibacter</taxon>
    </lineage>
</organism>
<name>A0A0N1FAI3_9PROT</name>
<accession>A0A0N1FAI3</accession>
<gene>
    <name evidence="1" type="ORF">GLUCOINTEAF2_0202726</name>
</gene>
<reference evidence="1 2" key="1">
    <citation type="submission" date="2015-07" db="EMBL/GenBank/DDBJ databases">
        <title>Draft Genome Sequence of Komagataeibacter intermedius Strain AF2, Isolated from Kombucha Tea.</title>
        <authorList>
            <person name="Santos R.A."/>
            <person name="Berretta A.A."/>
            <person name="Barud H.S."/>
            <person name="Ribeiro S.J."/>
            <person name="Gonzalez-Garcia L.N."/>
            <person name="Zucchi T.D."/>
            <person name="Goldman G.H."/>
            <person name="Riano-Pachon D.M."/>
        </authorList>
    </citation>
    <scope>NUCLEOTIDE SEQUENCE [LARGE SCALE GENOMIC DNA]</scope>
    <source>
        <strain evidence="1 2">AF2</strain>
    </source>
</reference>
<dbReference type="EMBL" id="JUFX02000199">
    <property type="protein sequence ID" value="KPH86522.1"/>
    <property type="molecule type" value="Genomic_DNA"/>
</dbReference>
<sequence length="145" mass="16872">MKPVIECRAIWVEYPKIGQILQIDFNITNNLNRRLDIEAISVCRPDDVKIIENVRNSAEVFYGSGKKLETVTWLPLNISMMRKDGEKTETDKRLLPSRIEERVYAIPSRSCSLSDRSLSIRVRCSRNSFAIFRTFESSRYTIPQQ</sequence>
<dbReference type="Proteomes" id="UP000031553">
    <property type="component" value="Unassembled WGS sequence"/>
</dbReference>
<protein>
    <submittedName>
        <fullName evidence="1">Uncharacterized protein</fullName>
    </submittedName>
</protein>
<proteinExistence type="predicted"/>